<evidence type="ECO:0000256" key="2">
    <source>
        <dbReference type="ARBA" id="ARBA00012438"/>
    </source>
</evidence>
<dbReference type="PROSITE" id="PS50109">
    <property type="entry name" value="HIS_KIN"/>
    <property type="match status" value="1"/>
</dbReference>
<dbReference type="PANTHER" id="PTHR43065:SF42">
    <property type="entry name" value="TWO-COMPONENT SENSOR PPRA"/>
    <property type="match status" value="1"/>
</dbReference>
<dbReference type="EMBL" id="VZQQ01000279">
    <property type="protein sequence ID" value="MBC8752987.1"/>
    <property type="molecule type" value="Genomic_DNA"/>
</dbReference>
<feature type="domain" description="Histidine kinase" evidence="3">
    <location>
        <begin position="1"/>
        <end position="167"/>
    </location>
</feature>
<reference evidence="4 5" key="1">
    <citation type="submission" date="2019-09" db="EMBL/GenBank/DDBJ databases">
        <title>Paraburkholderia podalyriae sp. nov., A South African Podalyria-associated rhizobium.</title>
        <authorList>
            <person name="Mavima L."/>
            <person name="Beukes C.W."/>
            <person name="Palmer M."/>
            <person name="De Meyer S.E."/>
            <person name="James E.K."/>
            <person name="Maluk M."/>
            <person name="Avontuur J.R."/>
            <person name="Chan W.Y."/>
            <person name="Venter S.N."/>
            <person name="Steenkamp E.T."/>
        </authorList>
    </citation>
    <scope>NUCLEOTIDE SEQUENCE [LARGE SCALE GENOMIC DNA]</scope>
    <source>
        <strain evidence="4 5">WC7.3b</strain>
    </source>
</reference>
<organism evidence="4 5">
    <name type="scientific">Paraburkholderia podalyriae</name>
    <dbReference type="NCBI Taxonomy" id="1938811"/>
    <lineage>
        <taxon>Bacteria</taxon>
        <taxon>Pseudomonadati</taxon>
        <taxon>Pseudomonadota</taxon>
        <taxon>Betaproteobacteria</taxon>
        <taxon>Burkholderiales</taxon>
        <taxon>Burkholderiaceae</taxon>
        <taxon>Paraburkholderia</taxon>
    </lineage>
</organism>
<dbReference type="PRINTS" id="PR00344">
    <property type="entry name" value="BCTRLSENSOR"/>
</dbReference>
<dbReference type="Proteomes" id="UP000736373">
    <property type="component" value="Unassembled WGS sequence"/>
</dbReference>
<evidence type="ECO:0000256" key="1">
    <source>
        <dbReference type="ARBA" id="ARBA00000085"/>
    </source>
</evidence>
<evidence type="ECO:0000259" key="3">
    <source>
        <dbReference type="PROSITE" id="PS50109"/>
    </source>
</evidence>
<name>A0ABR7Q347_9BURK</name>
<dbReference type="InterPro" id="IPR005467">
    <property type="entry name" value="His_kinase_dom"/>
</dbReference>
<dbReference type="InterPro" id="IPR003594">
    <property type="entry name" value="HATPase_dom"/>
</dbReference>
<dbReference type="SMART" id="SM00387">
    <property type="entry name" value="HATPase_c"/>
    <property type="match status" value="1"/>
</dbReference>
<dbReference type="SUPFAM" id="SSF55874">
    <property type="entry name" value="ATPase domain of HSP90 chaperone/DNA topoisomerase II/histidine kinase"/>
    <property type="match status" value="1"/>
</dbReference>
<dbReference type="InterPro" id="IPR036890">
    <property type="entry name" value="HATPase_C_sf"/>
</dbReference>
<dbReference type="EC" id="2.7.13.3" evidence="2"/>
<feature type="non-terminal residue" evidence="4">
    <location>
        <position position="1"/>
    </location>
</feature>
<accession>A0ABR7Q347</accession>
<keyword evidence="5" id="KW-1185">Reference proteome</keyword>
<comment type="caution">
    <text evidence="4">The sequence shown here is derived from an EMBL/GenBank/DDBJ whole genome shotgun (WGS) entry which is preliminary data.</text>
</comment>
<evidence type="ECO:0000313" key="5">
    <source>
        <dbReference type="Proteomes" id="UP000736373"/>
    </source>
</evidence>
<dbReference type="RefSeq" id="WP_187639785.1">
    <property type="nucleotide sequence ID" value="NZ_VZQQ01000279.1"/>
</dbReference>
<dbReference type="Pfam" id="PF02518">
    <property type="entry name" value="HATPase_c"/>
    <property type="match status" value="1"/>
</dbReference>
<proteinExistence type="predicted"/>
<evidence type="ECO:0000313" key="4">
    <source>
        <dbReference type="EMBL" id="MBC8752987.1"/>
    </source>
</evidence>
<dbReference type="Gene3D" id="1.10.287.130">
    <property type="match status" value="1"/>
</dbReference>
<dbReference type="PANTHER" id="PTHR43065">
    <property type="entry name" value="SENSOR HISTIDINE KINASE"/>
    <property type="match status" value="1"/>
</dbReference>
<gene>
    <name evidence="4" type="ORF">F6X42_43870</name>
</gene>
<comment type="catalytic activity">
    <reaction evidence="1">
        <text>ATP + protein L-histidine = ADP + protein N-phospho-L-histidine.</text>
        <dbReference type="EC" id="2.7.13.3"/>
    </reaction>
</comment>
<protein>
    <recommendedName>
        <fullName evidence="2">histidine kinase</fullName>
        <ecNumber evidence="2">2.7.13.3</ecNumber>
    </recommendedName>
</protein>
<dbReference type="InterPro" id="IPR004358">
    <property type="entry name" value="Sig_transdc_His_kin-like_C"/>
</dbReference>
<sequence>WLSAQPPDVEKVRQGLRRIVDDGSRAGDVISRIRALIKKAPPRKDRVDINKAIREVLELTRGAAKKSDASVQTQLADGLPLIEGDRVELQQVLLNLVINAIEAMSSVSDGVREMLVSTAEADSGYLLVAVRDSGPGFTADSAEDVFAPFYTTKPTGLGMGLSMVLSR</sequence>
<dbReference type="Gene3D" id="3.30.565.10">
    <property type="entry name" value="Histidine kinase-like ATPase, C-terminal domain"/>
    <property type="match status" value="1"/>
</dbReference>